<proteinExistence type="predicted"/>
<feature type="transmembrane region" description="Helical" evidence="1">
    <location>
        <begin position="20"/>
        <end position="37"/>
    </location>
</feature>
<evidence type="ECO:0000256" key="1">
    <source>
        <dbReference type="SAM" id="Phobius"/>
    </source>
</evidence>
<name>A0A1N6HLL0_9LACT</name>
<keyword evidence="1" id="KW-0812">Transmembrane</keyword>
<dbReference type="EMBL" id="FSRN01000001">
    <property type="protein sequence ID" value="SIO20633.1"/>
    <property type="molecule type" value="Genomic_DNA"/>
</dbReference>
<accession>A0A1N6HLL0</accession>
<organism evidence="2 3">
    <name type="scientific">Carnobacterium alterfunditum</name>
    <dbReference type="NCBI Taxonomy" id="28230"/>
    <lineage>
        <taxon>Bacteria</taxon>
        <taxon>Bacillati</taxon>
        <taxon>Bacillota</taxon>
        <taxon>Bacilli</taxon>
        <taxon>Lactobacillales</taxon>
        <taxon>Carnobacteriaceae</taxon>
        <taxon>Carnobacterium</taxon>
    </lineage>
</organism>
<evidence type="ECO:0000313" key="3">
    <source>
        <dbReference type="Proteomes" id="UP000184758"/>
    </source>
</evidence>
<reference evidence="3" key="1">
    <citation type="submission" date="2016-11" db="EMBL/GenBank/DDBJ databases">
        <authorList>
            <person name="Varghese N."/>
            <person name="Submissions S."/>
        </authorList>
    </citation>
    <scope>NUCLEOTIDE SEQUENCE [LARGE SCALE GENOMIC DNA]</scope>
    <source>
        <strain evidence="3">313</strain>
    </source>
</reference>
<sequence>MINPTVQTHIKRRNTNHLRLSLIVLLGLTAFLSGYLFQPLSVKAIDGLTSAYQTNFSSEQMDNKKPIVAIADPSRTEKELMEQANALKQVKDQEVTILTYSGYTIQTEESNTENKLEHKVETTSEGVRMTNFYYNVNAVSKSTLSRRWDVSKNNFDLVSGLLTIELTIEEGLTVDEILTQSKGLTELLMIHNAEKEIQAIDLEIKSGKENYFFESVKADTLESTKMIYTN</sequence>
<keyword evidence="1" id="KW-0472">Membrane</keyword>
<dbReference type="Proteomes" id="UP000184758">
    <property type="component" value="Unassembled WGS sequence"/>
</dbReference>
<protein>
    <submittedName>
        <fullName evidence="2">Uncharacterized protein</fullName>
    </submittedName>
</protein>
<evidence type="ECO:0000313" key="2">
    <source>
        <dbReference type="EMBL" id="SIO20633.1"/>
    </source>
</evidence>
<gene>
    <name evidence="2" type="ORF">SAMN05878443_1938</name>
</gene>
<keyword evidence="3" id="KW-1185">Reference proteome</keyword>
<dbReference type="RefSeq" id="WP_245792804.1">
    <property type="nucleotide sequence ID" value="NZ_FSRN01000001.1"/>
</dbReference>
<dbReference type="AlphaFoldDB" id="A0A1N6HLL0"/>
<keyword evidence="1" id="KW-1133">Transmembrane helix</keyword>